<dbReference type="Gene3D" id="3.10.129.10">
    <property type="entry name" value="Hotdog Thioesterase"/>
    <property type="match status" value="1"/>
</dbReference>
<keyword evidence="3" id="KW-1185">Reference proteome</keyword>
<comment type="caution">
    <text evidence="2">The sequence shown here is derived from an EMBL/GenBank/DDBJ whole genome shotgun (WGS) entry which is preliminary data.</text>
</comment>
<dbReference type="SUPFAM" id="SSF54637">
    <property type="entry name" value="Thioesterase/thiol ester dehydrase-isomerase"/>
    <property type="match status" value="1"/>
</dbReference>
<dbReference type="Proteomes" id="UP000553766">
    <property type="component" value="Unassembled WGS sequence"/>
</dbReference>
<gene>
    <name evidence="2" type="ORF">FHS89_000974</name>
</gene>
<sequence>MTYRHHIPLEAFADLVGQEVGVSRWFTLDQPMIDHFADLTEDRQFIHTDPDKAAKTPFGGTVAHGFLTLSLLSAMAYDCVPVPIGMTHGVNYGFDKLRFLSPVPSGAQLRGRFTLAQSSFAEGALTLHHDVTMDCDASPRPALAARWIIRVYVPSP</sequence>
<proteinExistence type="predicted"/>
<dbReference type="Pfam" id="PF01575">
    <property type="entry name" value="MaoC_dehydratas"/>
    <property type="match status" value="1"/>
</dbReference>
<organism evidence="2 3">
    <name type="scientific">Rubricella aquisinus</name>
    <dbReference type="NCBI Taxonomy" id="2028108"/>
    <lineage>
        <taxon>Bacteria</taxon>
        <taxon>Pseudomonadati</taxon>
        <taxon>Pseudomonadota</taxon>
        <taxon>Alphaproteobacteria</taxon>
        <taxon>Rhodobacterales</taxon>
        <taxon>Paracoccaceae</taxon>
        <taxon>Rubricella</taxon>
    </lineage>
</organism>
<dbReference type="InterPro" id="IPR002539">
    <property type="entry name" value="MaoC-like_dom"/>
</dbReference>
<protein>
    <submittedName>
        <fullName evidence="2">Acyl dehydratase</fullName>
    </submittedName>
</protein>
<dbReference type="InterPro" id="IPR029069">
    <property type="entry name" value="HotDog_dom_sf"/>
</dbReference>
<dbReference type="EMBL" id="JACIJS010000002">
    <property type="protein sequence ID" value="MBB5514968.1"/>
    <property type="molecule type" value="Genomic_DNA"/>
</dbReference>
<evidence type="ECO:0000313" key="2">
    <source>
        <dbReference type="EMBL" id="MBB5514968.1"/>
    </source>
</evidence>
<feature type="domain" description="MaoC-like" evidence="1">
    <location>
        <begin position="13"/>
        <end position="115"/>
    </location>
</feature>
<dbReference type="RefSeq" id="WP_184009072.1">
    <property type="nucleotide sequence ID" value="NZ_JACIJS010000002.1"/>
</dbReference>
<dbReference type="PANTHER" id="PTHR42993:SF1">
    <property type="entry name" value="MAOC-LIKE DEHYDRATASE DOMAIN-CONTAINING PROTEIN"/>
    <property type="match status" value="1"/>
</dbReference>
<accession>A0A840WIM3</accession>
<name>A0A840WIM3_9RHOB</name>
<reference evidence="2 3" key="1">
    <citation type="submission" date="2020-08" db="EMBL/GenBank/DDBJ databases">
        <title>Genomic Encyclopedia of Type Strains, Phase IV (KMG-IV): sequencing the most valuable type-strain genomes for metagenomic binning, comparative biology and taxonomic classification.</title>
        <authorList>
            <person name="Goeker M."/>
        </authorList>
    </citation>
    <scope>NUCLEOTIDE SEQUENCE [LARGE SCALE GENOMIC DNA]</scope>
    <source>
        <strain evidence="2 3">DSM 103377</strain>
    </source>
</reference>
<evidence type="ECO:0000259" key="1">
    <source>
        <dbReference type="Pfam" id="PF01575"/>
    </source>
</evidence>
<evidence type="ECO:0000313" key="3">
    <source>
        <dbReference type="Proteomes" id="UP000553766"/>
    </source>
</evidence>
<dbReference type="CDD" id="cd03450">
    <property type="entry name" value="NodN"/>
    <property type="match status" value="1"/>
</dbReference>
<dbReference type="PANTHER" id="PTHR42993">
    <property type="entry name" value="MAOC-LIKE DEHYDRATASE DOMAIN-CONTAINING PROTEIN"/>
    <property type="match status" value="1"/>
</dbReference>
<dbReference type="AlphaFoldDB" id="A0A840WIM3"/>
<dbReference type="InterPro" id="IPR039375">
    <property type="entry name" value="NodN-like"/>
</dbReference>